<dbReference type="AlphaFoldDB" id="A0A856M8P0"/>
<protein>
    <submittedName>
        <fullName evidence="2">Uncharacterized protein</fullName>
    </submittedName>
</protein>
<reference evidence="2 3" key="1">
    <citation type="submission" date="2018-06" db="EMBL/GenBank/DDBJ databases">
        <title>Comparative genomics of Brasilonema spp. strains.</title>
        <authorList>
            <person name="Alvarenga D.O."/>
            <person name="Fiore M.F."/>
            <person name="Varani A.M."/>
        </authorList>
    </citation>
    <scope>NUCLEOTIDE SEQUENCE [LARGE SCALE GENOMIC DNA]</scope>
    <source>
        <strain evidence="2 3">CENA114</strain>
    </source>
</reference>
<evidence type="ECO:0000313" key="2">
    <source>
        <dbReference type="EMBL" id="QDL07128.1"/>
    </source>
</evidence>
<sequence length="80" mass="9167">MIEKAKEVLSTWKSKRGVSVHLSDEELASVMTDVDNHWSEEERDKFLKRLSQSYELFRQVPAESKKGKSKGKKAAVEVES</sequence>
<dbReference type="Proteomes" id="UP000503129">
    <property type="component" value="Chromosome"/>
</dbReference>
<evidence type="ECO:0000256" key="1">
    <source>
        <dbReference type="SAM" id="MobiDB-lite"/>
    </source>
</evidence>
<dbReference type="RefSeq" id="WP_169267761.1">
    <property type="nucleotide sequence ID" value="NZ_CAWOXK010000001.1"/>
</dbReference>
<accession>A0A856M8P0</accession>
<organism evidence="2 3">
    <name type="scientific">Brasilonema sennae CENA114</name>
    <dbReference type="NCBI Taxonomy" id="415709"/>
    <lineage>
        <taxon>Bacteria</taxon>
        <taxon>Bacillati</taxon>
        <taxon>Cyanobacteriota</taxon>
        <taxon>Cyanophyceae</taxon>
        <taxon>Nostocales</taxon>
        <taxon>Scytonemataceae</taxon>
        <taxon>Brasilonema</taxon>
        <taxon>Bromeliae group (in: Brasilonema)</taxon>
    </lineage>
</organism>
<name>A0A856M8P0_9CYAN</name>
<keyword evidence="3" id="KW-1185">Reference proteome</keyword>
<dbReference type="EMBL" id="CP030118">
    <property type="protein sequence ID" value="QDL07128.1"/>
    <property type="molecule type" value="Genomic_DNA"/>
</dbReference>
<dbReference type="KEGG" id="bsen:DP114_03680"/>
<feature type="region of interest" description="Disordered" evidence="1">
    <location>
        <begin position="61"/>
        <end position="80"/>
    </location>
</feature>
<proteinExistence type="predicted"/>
<evidence type="ECO:0000313" key="3">
    <source>
        <dbReference type="Proteomes" id="UP000503129"/>
    </source>
</evidence>
<gene>
    <name evidence="2" type="ORF">DP114_03680</name>
</gene>